<dbReference type="Proteomes" id="UP000190229">
    <property type="component" value="Unassembled WGS sequence"/>
</dbReference>
<evidence type="ECO:0000256" key="1">
    <source>
        <dbReference type="ARBA" id="ARBA00005091"/>
    </source>
</evidence>
<dbReference type="InterPro" id="IPR029062">
    <property type="entry name" value="Class_I_gatase-like"/>
</dbReference>
<keyword evidence="3 10" id="KW-0028">Amino-acid biosynthesis</keyword>
<dbReference type="GO" id="GO:0016829">
    <property type="term" value="F:lyase activity"/>
    <property type="evidence" value="ECO:0007669"/>
    <property type="project" value="UniProtKB-KW"/>
</dbReference>
<comment type="subcellular location">
    <subcellularLocation>
        <location evidence="10">Cytoplasm</location>
    </subcellularLocation>
</comment>
<keyword evidence="10" id="KW-0963">Cytoplasm</keyword>
<dbReference type="NCBIfam" id="TIGR01855">
    <property type="entry name" value="IMP_synth_hisH"/>
    <property type="match status" value="1"/>
</dbReference>
<evidence type="ECO:0000256" key="3">
    <source>
        <dbReference type="ARBA" id="ARBA00022605"/>
    </source>
</evidence>
<dbReference type="GO" id="GO:0000105">
    <property type="term" value="P:L-histidine biosynthetic process"/>
    <property type="evidence" value="ECO:0007669"/>
    <property type="project" value="UniProtKB-UniRule"/>
</dbReference>
<dbReference type="PROSITE" id="PS51274">
    <property type="entry name" value="GATASE_COBBQ"/>
    <property type="match status" value="1"/>
</dbReference>
<comment type="catalytic activity">
    <reaction evidence="9 10">
        <text>L-glutamine + H2O = L-glutamate + NH4(+)</text>
        <dbReference type="Rhea" id="RHEA:15889"/>
        <dbReference type="ChEBI" id="CHEBI:15377"/>
        <dbReference type="ChEBI" id="CHEBI:28938"/>
        <dbReference type="ChEBI" id="CHEBI:29985"/>
        <dbReference type="ChEBI" id="CHEBI:58359"/>
        <dbReference type="EC" id="3.5.1.2"/>
    </reaction>
</comment>
<evidence type="ECO:0000313" key="13">
    <source>
        <dbReference type="EMBL" id="OPG17628.1"/>
    </source>
</evidence>
<evidence type="ECO:0000256" key="9">
    <source>
        <dbReference type="ARBA" id="ARBA00049534"/>
    </source>
</evidence>
<keyword evidence="14" id="KW-1185">Reference proteome</keyword>
<comment type="catalytic activity">
    <reaction evidence="8 10">
        <text>5-[(5-phospho-1-deoxy-D-ribulos-1-ylimino)methylamino]-1-(5-phospho-beta-D-ribosyl)imidazole-4-carboxamide + L-glutamine = D-erythro-1-(imidazol-4-yl)glycerol 3-phosphate + 5-amino-1-(5-phospho-beta-D-ribosyl)imidazole-4-carboxamide + L-glutamate + H(+)</text>
        <dbReference type="Rhea" id="RHEA:24793"/>
        <dbReference type="ChEBI" id="CHEBI:15378"/>
        <dbReference type="ChEBI" id="CHEBI:29985"/>
        <dbReference type="ChEBI" id="CHEBI:58278"/>
        <dbReference type="ChEBI" id="CHEBI:58359"/>
        <dbReference type="ChEBI" id="CHEBI:58475"/>
        <dbReference type="ChEBI" id="CHEBI:58525"/>
        <dbReference type="EC" id="4.3.2.10"/>
    </reaction>
</comment>
<dbReference type="InterPro" id="IPR010139">
    <property type="entry name" value="Imidazole-glycPsynth_HisH"/>
</dbReference>
<sequence>MIGILDYGVGNLFSVKKAFDYLGEPSVVIQSASEFDALDRLLIPGVGAFGDAMELLHDRDLVTAIRAFAASNRPLLGICLGMQLLFDASSEHGDHAGLGLLPGRVERIPGPYKIPQVGWNQLQPARRHALTLSLEGEDYAYFVHSYYVRVADDSILLATAEYGVDVPAIVAQNNIVGMQFHPEKSSNTGLKLLKQFAVFPDQNGVARDEKTITTSARGGVERVHFARD</sequence>
<evidence type="ECO:0000313" key="14">
    <source>
        <dbReference type="Proteomes" id="UP000190229"/>
    </source>
</evidence>
<feature type="active site" evidence="10 11">
    <location>
        <position position="181"/>
    </location>
</feature>
<accession>A0A1V4EYA2</accession>
<dbReference type="UniPathway" id="UPA00031">
    <property type="reaction ID" value="UER00010"/>
</dbReference>
<dbReference type="EC" id="4.3.2.10" evidence="10"/>
<dbReference type="Pfam" id="PF00117">
    <property type="entry name" value="GATase"/>
    <property type="match status" value="1"/>
</dbReference>
<dbReference type="EC" id="3.5.1.2" evidence="10"/>
<dbReference type="PROSITE" id="PS51273">
    <property type="entry name" value="GATASE_TYPE_1"/>
    <property type="match status" value="1"/>
</dbReference>
<dbReference type="HAMAP" id="MF_00278">
    <property type="entry name" value="HisH"/>
    <property type="match status" value="1"/>
</dbReference>
<gene>
    <name evidence="10" type="primary">hisH</name>
    <name evidence="13" type="ORF">B2M26_00275</name>
</gene>
<dbReference type="PANTHER" id="PTHR42701">
    <property type="entry name" value="IMIDAZOLE GLYCEROL PHOSPHATE SYNTHASE SUBUNIT HISH"/>
    <property type="match status" value="1"/>
</dbReference>
<dbReference type="SUPFAM" id="SSF52317">
    <property type="entry name" value="Class I glutamine amidotransferase-like"/>
    <property type="match status" value="1"/>
</dbReference>
<evidence type="ECO:0000256" key="11">
    <source>
        <dbReference type="PIRSR" id="PIRSR000495-1"/>
    </source>
</evidence>
<evidence type="ECO:0000256" key="7">
    <source>
        <dbReference type="ARBA" id="ARBA00023239"/>
    </source>
</evidence>
<comment type="pathway">
    <text evidence="1 10">Amino-acid biosynthesis; L-histidine biosynthesis; L-histidine from 5-phospho-alpha-D-ribose 1-diphosphate: step 5/9.</text>
</comment>
<evidence type="ECO:0000256" key="2">
    <source>
        <dbReference type="ARBA" id="ARBA00011152"/>
    </source>
</evidence>
<dbReference type="EMBL" id="MWPS01000001">
    <property type="protein sequence ID" value="OPG17628.1"/>
    <property type="molecule type" value="Genomic_DNA"/>
</dbReference>
<evidence type="ECO:0000256" key="10">
    <source>
        <dbReference type="HAMAP-Rule" id="MF_00278"/>
    </source>
</evidence>
<dbReference type="PANTHER" id="PTHR42701:SF1">
    <property type="entry name" value="IMIDAZOLE GLYCEROL PHOSPHATE SYNTHASE SUBUNIT HISH"/>
    <property type="match status" value="1"/>
</dbReference>
<feature type="active site" description="Nucleophile" evidence="10 11">
    <location>
        <position position="79"/>
    </location>
</feature>
<keyword evidence="6 10" id="KW-0368">Histidine biosynthesis</keyword>
<dbReference type="GO" id="GO:0005737">
    <property type="term" value="C:cytoplasm"/>
    <property type="evidence" value="ECO:0007669"/>
    <property type="project" value="UniProtKB-SubCell"/>
</dbReference>
<keyword evidence="4 10" id="KW-0378">Hydrolase</keyword>
<dbReference type="InterPro" id="IPR017926">
    <property type="entry name" value="GATASE"/>
</dbReference>
<comment type="subunit">
    <text evidence="2 10">Heterodimer of HisH and HisF.</text>
</comment>
<dbReference type="GO" id="GO:0000107">
    <property type="term" value="F:imidazoleglycerol-phosphate synthase activity"/>
    <property type="evidence" value="ECO:0007669"/>
    <property type="project" value="UniProtKB-UniRule"/>
</dbReference>
<reference evidence="13 14" key="1">
    <citation type="submission" date="2017-02" db="EMBL/GenBank/DDBJ databases">
        <title>Draft genome of Acidibacillus ferrooxidans Huett2.</title>
        <authorList>
            <person name="Schopf S."/>
        </authorList>
    </citation>
    <scope>NUCLEOTIDE SEQUENCE [LARGE SCALE GENOMIC DNA]</scope>
    <source>
        <strain evidence="13 14">Huett2</strain>
    </source>
</reference>
<organism evidence="13 14">
    <name type="scientific">Ferroacidibacillus organovorans</name>
    <dbReference type="NCBI Taxonomy" id="1765683"/>
    <lineage>
        <taxon>Bacteria</taxon>
        <taxon>Bacillati</taxon>
        <taxon>Bacillota</taxon>
        <taxon>Bacilli</taxon>
        <taxon>Bacillales</taxon>
        <taxon>Alicyclobacillaceae</taxon>
        <taxon>Ferroacidibacillus</taxon>
    </lineage>
</organism>
<evidence type="ECO:0000259" key="12">
    <source>
        <dbReference type="Pfam" id="PF00117"/>
    </source>
</evidence>
<evidence type="ECO:0000256" key="8">
    <source>
        <dbReference type="ARBA" id="ARBA00047838"/>
    </source>
</evidence>
<name>A0A1V4EYA2_9BACL</name>
<dbReference type="GO" id="GO:0004359">
    <property type="term" value="F:glutaminase activity"/>
    <property type="evidence" value="ECO:0007669"/>
    <property type="project" value="UniProtKB-EC"/>
</dbReference>
<dbReference type="RefSeq" id="WP_079289623.1">
    <property type="nucleotide sequence ID" value="NZ_MWPS01000001.1"/>
</dbReference>
<comment type="function">
    <text evidence="10">IGPS catalyzes the conversion of PRFAR and glutamine to IGP, AICAR and glutamate. The HisH subunit catalyzes the hydrolysis of glutamine to glutamate and ammonia as part of the synthesis of IGP and AICAR. The resulting ammonia molecule is channeled to the active site of HisF.</text>
</comment>
<keyword evidence="7 10" id="KW-0456">Lyase</keyword>
<dbReference type="Gene3D" id="3.40.50.880">
    <property type="match status" value="1"/>
</dbReference>
<keyword evidence="5 10" id="KW-0315">Glutamine amidotransferase</keyword>
<feature type="domain" description="Glutamine amidotransferase" evidence="12">
    <location>
        <begin position="5"/>
        <end position="196"/>
    </location>
</feature>
<evidence type="ECO:0000256" key="6">
    <source>
        <dbReference type="ARBA" id="ARBA00023102"/>
    </source>
</evidence>
<feature type="active site" evidence="10 11">
    <location>
        <position position="183"/>
    </location>
</feature>
<dbReference type="PIRSF" id="PIRSF000495">
    <property type="entry name" value="Amidotransf_hisH"/>
    <property type="match status" value="1"/>
</dbReference>
<evidence type="ECO:0000256" key="4">
    <source>
        <dbReference type="ARBA" id="ARBA00022801"/>
    </source>
</evidence>
<proteinExistence type="inferred from homology"/>
<evidence type="ECO:0000256" key="5">
    <source>
        <dbReference type="ARBA" id="ARBA00022962"/>
    </source>
</evidence>
<dbReference type="AlphaFoldDB" id="A0A1V4EYA2"/>
<protein>
    <recommendedName>
        <fullName evidence="10">Imidazole glycerol phosphate synthase subunit HisH</fullName>
        <ecNumber evidence="10">4.3.2.10</ecNumber>
    </recommendedName>
    <alternativeName>
        <fullName evidence="10">IGP synthase glutaminase subunit</fullName>
        <ecNumber evidence="10">3.5.1.2</ecNumber>
    </alternativeName>
    <alternativeName>
        <fullName evidence="10">IGP synthase subunit HisH</fullName>
    </alternativeName>
    <alternativeName>
        <fullName evidence="10">ImGP synthase subunit HisH</fullName>
        <shortName evidence="10">IGPS subunit HisH</shortName>
    </alternativeName>
</protein>
<dbReference type="CDD" id="cd01748">
    <property type="entry name" value="GATase1_IGP_Synthase"/>
    <property type="match status" value="1"/>
</dbReference>
<comment type="caution">
    <text evidence="13">The sequence shown here is derived from an EMBL/GenBank/DDBJ whole genome shotgun (WGS) entry which is preliminary data.</text>
</comment>